<gene>
    <name evidence="4" type="ORF">LTR24_002927</name>
</gene>
<dbReference type="InterPro" id="IPR008972">
    <property type="entry name" value="Cupredoxin"/>
</dbReference>
<feature type="transmembrane region" description="Helical" evidence="2">
    <location>
        <begin position="225"/>
        <end position="247"/>
    </location>
</feature>
<protein>
    <recommendedName>
        <fullName evidence="6">Extracellular serine-rich protein</fullName>
    </recommendedName>
</protein>
<name>A0ABR0KGB5_9EURO</name>
<dbReference type="InterPro" id="IPR052953">
    <property type="entry name" value="Ser-rich/MCO-related"/>
</dbReference>
<evidence type="ECO:0000256" key="3">
    <source>
        <dbReference type="SAM" id="SignalP"/>
    </source>
</evidence>
<sequence>MRISATVAALAMAASAQLPEGVEAASVTASASIPSASASTNATASISGTVTHTIAVAKGGHSFSPDVTLAEVGDVIEYQFYPTNHSVIRAAYGYPCVPYEMVLGAGHYGFWSGFEPVDAVLDNPPSCQVTVNDTEPIFFYCGAPNSCIGYGMVGVINPNASTSLEHQRQLAESSTYSLVPGEDWPSEGSIPSGVATTSATPSATSSSSPATGTVVPLPSALSAGAIAGIAIGGAAVLLAAGVALWFCGRQSRRSQAAIPGATAQEINPGYMPPHASMYGKPGHMSTVSGYTMPPGYDHQGMRSPTMTTMPTPVDPMMGQQMHMMHSSAPSPNMQHAAPAYGSSANMYAVGTHNVAPVEMDSSTRKSPEKPGVERYT</sequence>
<feature type="compositionally biased region" description="Basic and acidic residues" evidence="1">
    <location>
        <begin position="361"/>
        <end position="376"/>
    </location>
</feature>
<feature type="region of interest" description="Disordered" evidence="1">
    <location>
        <begin position="357"/>
        <end position="376"/>
    </location>
</feature>
<feature type="region of interest" description="Disordered" evidence="1">
    <location>
        <begin position="187"/>
        <end position="213"/>
    </location>
</feature>
<keyword evidence="2" id="KW-0472">Membrane</keyword>
<feature type="chain" id="PRO_5045477183" description="Extracellular serine-rich protein" evidence="3">
    <location>
        <begin position="25"/>
        <end position="376"/>
    </location>
</feature>
<proteinExistence type="predicted"/>
<keyword evidence="3" id="KW-0732">Signal</keyword>
<evidence type="ECO:0000256" key="1">
    <source>
        <dbReference type="SAM" id="MobiDB-lite"/>
    </source>
</evidence>
<keyword evidence="2" id="KW-0812">Transmembrane</keyword>
<evidence type="ECO:0000256" key="2">
    <source>
        <dbReference type="SAM" id="Phobius"/>
    </source>
</evidence>
<dbReference type="PANTHER" id="PTHR34883">
    <property type="entry name" value="SERINE-RICH PROTEIN, PUTATIVE-RELATED-RELATED"/>
    <property type="match status" value="1"/>
</dbReference>
<evidence type="ECO:0008006" key="6">
    <source>
        <dbReference type="Google" id="ProtNLM"/>
    </source>
</evidence>
<dbReference type="Gene3D" id="2.60.40.420">
    <property type="entry name" value="Cupredoxins - blue copper proteins"/>
    <property type="match status" value="1"/>
</dbReference>
<dbReference type="EMBL" id="JAVRRG010000026">
    <property type="protein sequence ID" value="KAK5095710.1"/>
    <property type="molecule type" value="Genomic_DNA"/>
</dbReference>
<dbReference type="PANTHER" id="PTHR34883:SF8">
    <property type="entry name" value="EXTRACELLULAR SERINE-RICH PROTEIN (AFU_ORTHOLOGUE AFUA_6G00670)"/>
    <property type="match status" value="1"/>
</dbReference>
<organism evidence="4 5">
    <name type="scientific">Lithohypha guttulata</name>
    <dbReference type="NCBI Taxonomy" id="1690604"/>
    <lineage>
        <taxon>Eukaryota</taxon>
        <taxon>Fungi</taxon>
        <taxon>Dikarya</taxon>
        <taxon>Ascomycota</taxon>
        <taxon>Pezizomycotina</taxon>
        <taxon>Eurotiomycetes</taxon>
        <taxon>Chaetothyriomycetidae</taxon>
        <taxon>Chaetothyriales</taxon>
        <taxon>Trichomeriaceae</taxon>
        <taxon>Lithohypha</taxon>
    </lineage>
</organism>
<evidence type="ECO:0000313" key="5">
    <source>
        <dbReference type="Proteomes" id="UP001345013"/>
    </source>
</evidence>
<comment type="caution">
    <text evidence="4">The sequence shown here is derived from an EMBL/GenBank/DDBJ whole genome shotgun (WGS) entry which is preliminary data.</text>
</comment>
<reference evidence="4 5" key="1">
    <citation type="submission" date="2023-08" db="EMBL/GenBank/DDBJ databases">
        <title>Black Yeasts Isolated from many extreme environments.</title>
        <authorList>
            <person name="Coleine C."/>
            <person name="Stajich J.E."/>
            <person name="Selbmann L."/>
        </authorList>
    </citation>
    <scope>NUCLEOTIDE SEQUENCE [LARGE SCALE GENOMIC DNA]</scope>
    <source>
        <strain evidence="4 5">CCFEE 5885</strain>
    </source>
</reference>
<accession>A0ABR0KGB5</accession>
<dbReference type="Proteomes" id="UP001345013">
    <property type="component" value="Unassembled WGS sequence"/>
</dbReference>
<keyword evidence="5" id="KW-1185">Reference proteome</keyword>
<keyword evidence="2" id="KW-1133">Transmembrane helix</keyword>
<feature type="signal peptide" evidence="3">
    <location>
        <begin position="1"/>
        <end position="24"/>
    </location>
</feature>
<dbReference type="SUPFAM" id="SSF49503">
    <property type="entry name" value="Cupredoxins"/>
    <property type="match status" value="1"/>
</dbReference>
<feature type="compositionally biased region" description="Low complexity" evidence="1">
    <location>
        <begin position="191"/>
        <end position="213"/>
    </location>
</feature>
<evidence type="ECO:0000313" key="4">
    <source>
        <dbReference type="EMBL" id="KAK5095710.1"/>
    </source>
</evidence>